<evidence type="ECO:0000259" key="5">
    <source>
        <dbReference type="Pfam" id="PF01370"/>
    </source>
</evidence>
<keyword evidence="3" id="KW-0520">NAD</keyword>
<keyword evidence="4" id="KW-0456">Lyase</keyword>
<evidence type="ECO:0000313" key="6">
    <source>
        <dbReference type="EMBL" id="MBO1329554.1"/>
    </source>
</evidence>
<dbReference type="Gene3D" id="3.40.50.720">
    <property type="entry name" value="NAD(P)-binding Rossmann-like Domain"/>
    <property type="match status" value="1"/>
</dbReference>
<evidence type="ECO:0000256" key="4">
    <source>
        <dbReference type="ARBA" id="ARBA00023239"/>
    </source>
</evidence>
<organism evidence="6 7">
    <name type="scientific">Acetobacter suratthaniensis</name>
    <dbReference type="NCBI Taxonomy" id="1502841"/>
    <lineage>
        <taxon>Bacteria</taxon>
        <taxon>Pseudomonadati</taxon>
        <taxon>Pseudomonadota</taxon>
        <taxon>Alphaproteobacteria</taxon>
        <taxon>Acetobacterales</taxon>
        <taxon>Acetobacteraceae</taxon>
        <taxon>Acetobacter</taxon>
    </lineage>
</organism>
<gene>
    <name evidence="6" type="ORF">J2D75_13905</name>
</gene>
<dbReference type="InterPro" id="IPR036291">
    <property type="entry name" value="NAD(P)-bd_dom_sf"/>
</dbReference>
<comment type="caution">
    <text evidence="6">The sequence shown here is derived from an EMBL/GenBank/DDBJ whole genome shotgun (WGS) entry which is preliminary data.</text>
</comment>
<dbReference type="PANTHER" id="PTHR43078:SF6">
    <property type="entry name" value="UDP-GLUCURONIC ACID DECARBOXYLASE 1"/>
    <property type="match status" value="1"/>
</dbReference>
<evidence type="ECO:0000256" key="1">
    <source>
        <dbReference type="ARBA" id="ARBA00001911"/>
    </source>
</evidence>
<dbReference type="PANTHER" id="PTHR43078">
    <property type="entry name" value="UDP-GLUCURONIC ACID DECARBOXYLASE-RELATED"/>
    <property type="match status" value="1"/>
</dbReference>
<dbReference type="InterPro" id="IPR044516">
    <property type="entry name" value="UXS-like"/>
</dbReference>
<evidence type="ECO:0000313" key="7">
    <source>
        <dbReference type="Proteomes" id="UP000664399"/>
    </source>
</evidence>
<keyword evidence="7" id="KW-1185">Reference proteome</keyword>
<proteinExistence type="predicted"/>
<name>A0ABS3LQB3_9PROT</name>
<feature type="domain" description="NAD-dependent epimerase/dehydratase" evidence="5">
    <location>
        <begin position="5"/>
        <end position="234"/>
    </location>
</feature>
<evidence type="ECO:0000256" key="3">
    <source>
        <dbReference type="ARBA" id="ARBA00023027"/>
    </source>
</evidence>
<keyword evidence="2" id="KW-0210">Decarboxylase</keyword>
<sequence length="318" mass="35004">MIVRILVAGGAGFIGATLCEHLLLRGHTVVCVDSLQTGSALAIDQLRKFEGFSFIKQDIVQILDIGAVGTLDQVYNLACPASPKHYQKDPIKTIETNVIGTRNLLDLALQNGARFLLASTSEIYGSPERKPQREDYWGNVNTTGPRACYDEGKRCAEALVTAYRSQHQTDTRIARIFNTYGPGMQRDDGRVISNFVTCLLDKKPIEIYGDGKQTRSFCYVDDMVGGLIALMASDCTTPVNLGSDHEVSIMELACIVGRVIGKSVEITHCPALIDDPRERRPDLDKCRRVLGWQAITSLELGLRKTAAFFAKTQQAHVV</sequence>
<dbReference type="Pfam" id="PF01370">
    <property type="entry name" value="Epimerase"/>
    <property type="match status" value="1"/>
</dbReference>
<reference evidence="6 7" key="1">
    <citation type="submission" date="2021-03" db="EMBL/GenBank/DDBJ databases">
        <title>The complete genome sequence of Acetobacter suratthaniensis TBRC 1719.</title>
        <authorList>
            <person name="Charoenyingcharoen P."/>
            <person name="Yukphan P."/>
        </authorList>
    </citation>
    <scope>NUCLEOTIDE SEQUENCE [LARGE SCALE GENOMIC DNA]</scope>
    <source>
        <strain evidence="6 7">TBRC 1719</strain>
    </source>
</reference>
<dbReference type="Proteomes" id="UP000664399">
    <property type="component" value="Unassembled WGS sequence"/>
</dbReference>
<accession>A0ABS3LQB3</accession>
<dbReference type="EMBL" id="JAFVMG010000031">
    <property type="protein sequence ID" value="MBO1329554.1"/>
    <property type="molecule type" value="Genomic_DNA"/>
</dbReference>
<comment type="cofactor">
    <cofactor evidence="1">
        <name>NAD(+)</name>
        <dbReference type="ChEBI" id="CHEBI:57540"/>
    </cofactor>
</comment>
<dbReference type="InterPro" id="IPR001509">
    <property type="entry name" value="Epimerase_deHydtase"/>
</dbReference>
<evidence type="ECO:0000256" key="2">
    <source>
        <dbReference type="ARBA" id="ARBA00022793"/>
    </source>
</evidence>
<dbReference type="SUPFAM" id="SSF51735">
    <property type="entry name" value="NAD(P)-binding Rossmann-fold domains"/>
    <property type="match status" value="1"/>
</dbReference>
<protein>
    <submittedName>
        <fullName evidence="6">NAD-dependent epimerase/dehydratase family protein</fullName>
    </submittedName>
</protein>